<comment type="caution">
    <text evidence="1">The sequence shown here is derived from an EMBL/GenBank/DDBJ whole genome shotgun (WGS) entry which is preliminary data.</text>
</comment>
<feature type="non-terminal residue" evidence="1">
    <location>
        <position position="1"/>
    </location>
</feature>
<organism evidence="1">
    <name type="scientific">marine sediment metagenome</name>
    <dbReference type="NCBI Taxonomy" id="412755"/>
    <lineage>
        <taxon>unclassified sequences</taxon>
        <taxon>metagenomes</taxon>
        <taxon>ecological metagenomes</taxon>
    </lineage>
</organism>
<name>A0A0F9J6S4_9ZZZZ</name>
<gene>
    <name evidence="1" type="ORF">LCGC14_1860360</name>
</gene>
<dbReference type="EMBL" id="LAZR01018817">
    <property type="protein sequence ID" value="KKL94867.1"/>
    <property type="molecule type" value="Genomic_DNA"/>
</dbReference>
<accession>A0A0F9J6S4</accession>
<evidence type="ECO:0000313" key="1">
    <source>
        <dbReference type="EMBL" id="KKL94867.1"/>
    </source>
</evidence>
<dbReference type="AlphaFoldDB" id="A0A0F9J6S4"/>
<proteinExistence type="predicted"/>
<protein>
    <submittedName>
        <fullName evidence="1">Uncharacterized protein</fullName>
    </submittedName>
</protein>
<sequence>MYSDGSTIFRLYFKTHLGEFRRLGSLGDDGTPSAGDAIMISDTDADTIVNTEESADEDKVRIDTGGTERVVIDSTGVDVSGIDLAVDSGQKILLEGLGSDTYFTYNSGTAYLEVYLDGTKRLEL</sequence>
<reference evidence="1" key="1">
    <citation type="journal article" date="2015" name="Nature">
        <title>Complex archaea that bridge the gap between prokaryotes and eukaryotes.</title>
        <authorList>
            <person name="Spang A."/>
            <person name="Saw J.H."/>
            <person name="Jorgensen S.L."/>
            <person name="Zaremba-Niedzwiedzka K."/>
            <person name="Martijn J."/>
            <person name="Lind A.E."/>
            <person name="van Eijk R."/>
            <person name="Schleper C."/>
            <person name="Guy L."/>
            <person name="Ettema T.J."/>
        </authorList>
    </citation>
    <scope>NUCLEOTIDE SEQUENCE</scope>
</reference>